<evidence type="ECO:0000256" key="4">
    <source>
        <dbReference type="ARBA" id="ARBA00022840"/>
    </source>
</evidence>
<keyword evidence="4 6" id="KW-0067">ATP-binding</keyword>
<dbReference type="InterPro" id="IPR003593">
    <property type="entry name" value="AAA+_ATPase"/>
</dbReference>
<evidence type="ECO:0000256" key="3">
    <source>
        <dbReference type="ARBA" id="ARBA00022741"/>
    </source>
</evidence>
<dbReference type="Pfam" id="PF00005">
    <property type="entry name" value="ABC_tran"/>
    <property type="match status" value="1"/>
</dbReference>
<dbReference type="Proteomes" id="UP000196803">
    <property type="component" value="Unassembled WGS sequence"/>
</dbReference>
<evidence type="ECO:0000256" key="1">
    <source>
        <dbReference type="ARBA" id="ARBA00005417"/>
    </source>
</evidence>
<dbReference type="PANTHER" id="PTHR43335:SF4">
    <property type="entry name" value="ABC TRANSPORTER, ATP-BINDING PROTEIN"/>
    <property type="match status" value="1"/>
</dbReference>
<dbReference type="SMART" id="SM00382">
    <property type="entry name" value="AAA"/>
    <property type="match status" value="1"/>
</dbReference>
<dbReference type="GeneID" id="31772459"/>
<dbReference type="Gene3D" id="3.40.50.300">
    <property type="entry name" value="P-loop containing nucleotide triphosphate hydrolases"/>
    <property type="match status" value="1"/>
</dbReference>
<gene>
    <name evidence="6" type="ORF">SAMN05216240_1985</name>
</gene>
<protein>
    <submittedName>
        <fullName evidence="6">ABC-2 type transport system ATP-binding protein</fullName>
    </submittedName>
</protein>
<feature type="domain" description="ABC transporter" evidence="5">
    <location>
        <begin position="6"/>
        <end position="233"/>
    </location>
</feature>
<reference evidence="6 7" key="1">
    <citation type="submission" date="2017-05" db="EMBL/GenBank/DDBJ databases">
        <authorList>
            <person name="Varghese N."/>
            <person name="Submissions S."/>
        </authorList>
    </citation>
    <scope>NUCLEOTIDE SEQUENCE [LARGE SCALE GENOMIC DNA]</scope>
    <source>
        <strain evidence="6 7">MACB1020</strain>
    </source>
</reference>
<keyword evidence="2" id="KW-0813">Transport</keyword>
<dbReference type="InterPro" id="IPR003439">
    <property type="entry name" value="ABC_transporter-like_ATP-bd"/>
</dbReference>
<dbReference type="PANTHER" id="PTHR43335">
    <property type="entry name" value="ABC TRANSPORTER, ATP-BINDING PROTEIN"/>
    <property type="match status" value="1"/>
</dbReference>
<dbReference type="GO" id="GO:0005524">
    <property type="term" value="F:ATP binding"/>
    <property type="evidence" value="ECO:0007669"/>
    <property type="project" value="UniProtKB-KW"/>
</dbReference>
<dbReference type="EMBL" id="FXXC01000001">
    <property type="protein sequence ID" value="SMR94251.1"/>
    <property type="molecule type" value="Genomic_DNA"/>
</dbReference>
<accession>A0ABY1S9W7</accession>
<keyword evidence="3" id="KW-0547">Nucleotide-binding</keyword>
<evidence type="ECO:0000313" key="7">
    <source>
        <dbReference type="Proteomes" id="UP000196803"/>
    </source>
</evidence>
<evidence type="ECO:0000256" key="2">
    <source>
        <dbReference type="ARBA" id="ARBA00022448"/>
    </source>
</evidence>
<comment type="similarity">
    <text evidence="1">Belongs to the ABC transporter superfamily.</text>
</comment>
<dbReference type="PROSITE" id="PS50893">
    <property type="entry name" value="ABC_TRANSPORTER_2"/>
    <property type="match status" value="1"/>
</dbReference>
<organism evidence="6 7">
    <name type="scientific">Caldicellulosiruptor bescii</name>
    <name type="common">Anaerocellum thermophilum</name>
    <dbReference type="NCBI Taxonomy" id="31899"/>
    <lineage>
        <taxon>Bacteria</taxon>
        <taxon>Bacillati</taxon>
        <taxon>Bacillota</taxon>
        <taxon>Bacillota incertae sedis</taxon>
        <taxon>Caldicellulosiruptorales</taxon>
        <taxon>Caldicellulosiruptoraceae</taxon>
        <taxon>Caldicellulosiruptor</taxon>
    </lineage>
</organism>
<evidence type="ECO:0000313" key="6">
    <source>
        <dbReference type="EMBL" id="SMR94251.1"/>
    </source>
</evidence>
<proteinExistence type="inferred from homology"/>
<name>A0ABY1S9W7_CALBS</name>
<dbReference type="SUPFAM" id="SSF52540">
    <property type="entry name" value="P-loop containing nucleoside triphosphate hydrolases"/>
    <property type="match status" value="1"/>
</dbReference>
<evidence type="ECO:0000259" key="5">
    <source>
        <dbReference type="PROSITE" id="PS50893"/>
    </source>
</evidence>
<sequence>MQNKILEVRNVSKKYGKKEVLRNVSFVIYSGEIVGLVGPNGAGKTTLMAIIAGLIRNYEGNIYIDGRNIKEGSVEKKQVGCVIESPGFYPNLTGYENLKFFSKIFGNVNDSEINEVVKLLGLEKVIYQKTVKYSMGTKQRLGIAQAVLGDPRLLVLDEPTNGLDPNITPVVRNFLKDIVRKKSIGILISSHVLSEIEAICDRVLFIRNGEVIEEVNLNQENKTSVSYIFETNSVEDLVKFFEARGIKAIIEGEGKIKVVITSEMFENLLPQIVQKGIIVKGIYKQKISLEERFIKKMEGKIIE</sequence>
<dbReference type="RefSeq" id="WP_015907614.1">
    <property type="nucleotide sequence ID" value="NZ_FUZJ01000001.1"/>
</dbReference>
<comment type="caution">
    <text evidence="6">The sequence shown here is derived from an EMBL/GenBank/DDBJ whole genome shotgun (WGS) entry which is preliminary data.</text>
</comment>
<keyword evidence="7" id="KW-1185">Reference proteome</keyword>
<dbReference type="InterPro" id="IPR027417">
    <property type="entry name" value="P-loop_NTPase"/>
</dbReference>